<evidence type="ECO:0000259" key="2">
    <source>
        <dbReference type="Pfam" id="PF03732"/>
    </source>
</evidence>
<organism evidence="3 4">
    <name type="scientific">Morus notabilis</name>
    <dbReference type="NCBI Taxonomy" id="981085"/>
    <lineage>
        <taxon>Eukaryota</taxon>
        <taxon>Viridiplantae</taxon>
        <taxon>Streptophyta</taxon>
        <taxon>Embryophyta</taxon>
        <taxon>Tracheophyta</taxon>
        <taxon>Spermatophyta</taxon>
        <taxon>Magnoliopsida</taxon>
        <taxon>eudicotyledons</taxon>
        <taxon>Gunneridae</taxon>
        <taxon>Pentapetalae</taxon>
        <taxon>rosids</taxon>
        <taxon>fabids</taxon>
        <taxon>Rosales</taxon>
        <taxon>Moraceae</taxon>
        <taxon>Moreae</taxon>
        <taxon>Morus</taxon>
    </lineage>
</organism>
<feature type="compositionally biased region" description="Polar residues" evidence="1">
    <location>
        <begin position="1"/>
        <end position="10"/>
    </location>
</feature>
<reference evidence="4" key="1">
    <citation type="submission" date="2013-01" db="EMBL/GenBank/DDBJ databases">
        <title>Draft Genome Sequence of a Mulberry Tree, Morus notabilis C.K. Schneid.</title>
        <authorList>
            <person name="He N."/>
            <person name="Zhao S."/>
        </authorList>
    </citation>
    <scope>NUCLEOTIDE SEQUENCE</scope>
</reference>
<feature type="compositionally biased region" description="Basic residues" evidence="1">
    <location>
        <begin position="11"/>
        <end position="21"/>
    </location>
</feature>
<evidence type="ECO:0000313" key="4">
    <source>
        <dbReference type="Proteomes" id="UP000030645"/>
    </source>
</evidence>
<accession>W9R9S0</accession>
<dbReference type="eggNOG" id="KOG0017">
    <property type="taxonomic scope" value="Eukaryota"/>
</dbReference>
<dbReference type="Pfam" id="PF03732">
    <property type="entry name" value="Retrotrans_gag"/>
    <property type="match status" value="1"/>
</dbReference>
<dbReference type="InterPro" id="IPR005162">
    <property type="entry name" value="Retrotrans_gag_dom"/>
</dbReference>
<feature type="region of interest" description="Disordered" evidence="1">
    <location>
        <begin position="1"/>
        <end position="79"/>
    </location>
</feature>
<feature type="region of interest" description="Disordered" evidence="1">
    <location>
        <begin position="356"/>
        <end position="379"/>
    </location>
</feature>
<feature type="compositionally biased region" description="Acidic residues" evidence="1">
    <location>
        <begin position="362"/>
        <end position="372"/>
    </location>
</feature>
<gene>
    <name evidence="3" type="ORF">L484_004813</name>
</gene>
<protein>
    <recommendedName>
        <fullName evidence="2">Retrotransposon gag domain-containing protein</fullName>
    </recommendedName>
</protein>
<feature type="compositionally biased region" description="Acidic residues" evidence="1">
    <location>
        <begin position="46"/>
        <end position="62"/>
    </location>
</feature>
<sequence>MTWFHSTAGRSSRRKQYHRRTPTPQDYSSTYDDDYTTVVRSPNDSTEFDQPENDDDDNDDASDAPTDSATNPLSDQFSSVSERINARKKSCSASHSPILHLPQQPVSQTGYNSYMNIAQFPIFRGGSEECPFAHLSRFAKVCRANNVSSIDMMMKIFPVTLEDEAALWYDLNVEPYEELSWEEIKSSFYHAYGKIELTEQLRSQLMTINQGDAESVRSYFLRLQWILKKWPEHGLSDDLLKGVFVDGLRGDFQEWMAPQKPGSLNKALRLAFCFEQVKSIRNVRRNASVKCGFCGGLHEERGCEVRERMRELWLKSNKDDGLGKGMLERNLIEKSEGVKELGRSVSMATSRSTCVVGKNDQVEEDGKEEEDELGSKKKRSQCQCGKHQCWKKNIERNNSTVSGNL</sequence>
<dbReference type="Proteomes" id="UP000030645">
    <property type="component" value="Unassembled WGS sequence"/>
</dbReference>
<name>W9R9S0_9ROSA</name>
<keyword evidence="4" id="KW-1185">Reference proteome</keyword>
<evidence type="ECO:0000313" key="3">
    <source>
        <dbReference type="EMBL" id="EXB78111.1"/>
    </source>
</evidence>
<dbReference type="EMBL" id="KE344767">
    <property type="protein sequence ID" value="EXB78111.1"/>
    <property type="molecule type" value="Genomic_DNA"/>
</dbReference>
<dbReference type="AlphaFoldDB" id="W9R9S0"/>
<evidence type="ECO:0000256" key="1">
    <source>
        <dbReference type="SAM" id="MobiDB-lite"/>
    </source>
</evidence>
<dbReference type="PANTHER" id="PTHR33223:SF6">
    <property type="entry name" value="CCHC-TYPE DOMAIN-CONTAINING PROTEIN"/>
    <property type="match status" value="1"/>
</dbReference>
<dbReference type="PANTHER" id="PTHR33223">
    <property type="entry name" value="CCHC-TYPE DOMAIN-CONTAINING PROTEIN"/>
    <property type="match status" value="1"/>
</dbReference>
<feature type="domain" description="Retrotransposon gag" evidence="2">
    <location>
        <begin position="155"/>
        <end position="249"/>
    </location>
</feature>
<proteinExistence type="predicted"/>